<reference evidence="9" key="2">
    <citation type="submission" date="2020-03" db="EMBL/GenBank/DDBJ databases">
        <title>Complete Genome Sequences of Extremely Thermoacidophilic, Metal-Mobilizing Type-Strain Members of the Archaeal Family Sulfolobaceae: Acidianus brierleyi DSM-1651T, Acidianus sulfidivorans DSM-18786T, Metallosphaera hakonensis DSM-7519T, and Metallosphaera prunae DSM-10039T.</title>
        <authorList>
            <person name="Counts J.A."/>
            <person name="Kelly R.M."/>
        </authorList>
    </citation>
    <scope>NUCLEOTIDE SEQUENCE [LARGE SCALE GENOMIC DNA]</scope>
    <source>
        <strain evidence="9">HO1-1</strain>
    </source>
</reference>
<dbReference type="GO" id="GO:0030246">
    <property type="term" value="F:carbohydrate binding"/>
    <property type="evidence" value="ECO:0007669"/>
    <property type="project" value="InterPro"/>
</dbReference>
<evidence type="ECO:0000259" key="5">
    <source>
        <dbReference type="Pfam" id="PF01055"/>
    </source>
</evidence>
<keyword evidence="2 4" id="KW-0378">Hydrolase</keyword>
<dbReference type="Gene3D" id="2.60.40.1760">
    <property type="entry name" value="glycosyl hydrolase (family 31)"/>
    <property type="match status" value="1"/>
</dbReference>
<dbReference type="PANTHER" id="PTHR22762:SF120">
    <property type="entry name" value="HETEROGLYCAN GLUCOSIDASE 1"/>
    <property type="match status" value="1"/>
</dbReference>
<reference evidence="9" key="3">
    <citation type="submission" date="2020-03" db="EMBL/GenBank/DDBJ databases">
        <title>Sequencing and Assembly of Multiple Reported Metal-Biooxidizing Members of the Extremely Thermoacidophilic Archaeal Family Sulfolobaceae.</title>
        <authorList>
            <person name="Counts J.A."/>
            <person name="Kelly R.M."/>
        </authorList>
    </citation>
    <scope>NUCLEOTIDE SEQUENCE [LARGE SCALE GENOMIC DNA]</scope>
    <source>
        <strain evidence="9">HO1-1</strain>
    </source>
</reference>
<dbReference type="SUPFAM" id="SSF51445">
    <property type="entry name" value="(Trans)glycosidases"/>
    <property type="match status" value="1"/>
</dbReference>
<dbReference type="OrthoDB" id="27033at2157"/>
<protein>
    <submittedName>
        <fullName evidence="8">Alpha-glucosidase</fullName>
    </submittedName>
</protein>
<dbReference type="AlphaFoldDB" id="A0A2U9IR25"/>
<dbReference type="InterPro" id="IPR048395">
    <property type="entry name" value="Glyco_hydro_31_C"/>
</dbReference>
<dbReference type="NCBIfam" id="NF040948">
    <property type="entry name" value="alpha_gluc_MalA"/>
    <property type="match status" value="1"/>
</dbReference>
<gene>
    <name evidence="8" type="ORF">DFR87_00640</name>
</gene>
<dbReference type="InterPro" id="IPR053497">
    <property type="entry name" value="GH31_Enzymes"/>
</dbReference>
<dbReference type="Pfam" id="PF13802">
    <property type="entry name" value="Gal_mutarotas_2"/>
    <property type="match status" value="1"/>
</dbReference>
<dbReference type="CDD" id="cd14752">
    <property type="entry name" value="GH31_N"/>
    <property type="match status" value="1"/>
</dbReference>
<comment type="similarity">
    <text evidence="1 4">Belongs to the glycosyl hydrolase 31 family.</text>
</comment>
<dbReference type="KEGG" id="mhk:DFR87_00640"/>
<dbReference type="GO" id="GO:0005975">
    <property type="term" value="P:carbohydrate metabolic process"/>
    <property type="evidence" value="ECO:0007669"/>
    <property type="project" value="InterPro"/>
</dbReference>
<evidence type="ECO:0000259" key="6">
    <source>
        <dbReference type="Pfam" id="PF13802"/>
    </source>
</evidence>
<dbReference type="Gene3D" id="2.60.40.1180">
    <property type="entry name" value="Golgi alpha-mannosidase II"/>
    <property type="match status" value="1"/>
</dbReference>
<dbReference type="Pfam" id="PF21365">
    <property type="entry name" value="Glyco_hydro_31_3rd"/>
    <property type="match status" value="1"/>
</dbReference>
<dbReference type="SUPFAM" id="SSF51011">
    <property type="entry name" value="Glycosyl hydrolase domain"/>
    <property type="match status" value="1"/>
</dbReference>
<dbReference type="Gene3D" id="3.20.20.80">
    <property type="entry name" value="Glycosidases"/>
    <property type="match status" value="1"/>
</dbReference>
<dbReference type="STRING" id="1293036.GCA_001315825_01724"/>
<dbReference type="SUPFAM" id="SSF74650">
    <property type="entry name" value="Galactose mutarotase-like"/>
    <property type="match status" value="1"/>
</dbReference>
<evidence type="ECO:0000313" key="9">
    <source>
        <dbReference type="Proteomes" id="UP000247586"/>
    </source>
</evidence>
<dbReference type="CDD" id="cd06604">
    <property type="entry name" value="GH31_glucosidase_II_MalA"/>
    <property type="match status" value="1"/>
</dbReference>
<dbReference type="GO" id="GO:0004553">
    <property type="term" value="F:hydrolase activity, hydrolyzing O-glycosyl compounds"/>
    <property type="evidence" value="ECO:0007669"/>
    <property type="project" value="InterPro"/>
</dbReference>
<dbReference type="InterPro" id="IPR013780">
    <property type="entry name" value="Glyco_hydro_b"/>
</dbReference>
<evidence type="ECO:0000256" key="2">
    <source>
        <dbReference type="ARBA" id="ARBA00022801"/>
    </source>
</evidence>
<accession>A0A2U9IR25</accession>
<dbReference type="Proteomes" id="UP000247586">
    <property type="component" value="Chromosome"/>
</dbReference>
<proteinExistence type="inferred from homology"/>
<keyword evidence="9" id="KW-1185">Reference proteome</keyword>
<evidence type="ECO:0000259" key="7">
    <source>
        <dbReference type="Pfam" id="PF21365"/>
    </source>
</evidence>
<keyword evidence="3 4" id="KW-0326">Glycosidase</keyword>
<evidence type="ECO:0000256" key="3">
    <source>
        <dbReference type="ARBA" id="ARBA00023295"/>
    </source>
</evidence>
<dbReference type="InterPro" id="IPR017853">
    <property type="entry name" value="GH"/>
</dbReference>
<organism evidence="8 9">
    <name type="scientific">Metallosphaera hakonensis JCM 8857 = DSM 7519</name>
    <dbReference type="NCBI Taxonomy" id="1293036"/>
    <lineage>
        <taxon>Archaea</taxon>
        <taxon>Thermoproteota</taxon>
        <taxon>Thermoprotei</taxon>
        <taxon>Sulfolobales</taxon>
        <taxon>Sulfolobaceae</taxon>
        <taxon>Metallosphaera</taxon>
    </lineage>
</organism>
<feature type="domain" description="Glycoside hydrolase family 31 TIM barrel" evidence="5">
    <location>
        <begin position="165"/>
        <end position="511"/>
    </location>
</feature>
<feature type="domain" description="Glycoside hydrolase family 31 N-terminal" evidence="6">
    <location>
        <begin position="46"/>
        <end position="123"/>
    </location>
</feature>
<dbReference type="InterPro" id="IPR011013">
    <property type="entry name" value="Gal_mutarotase_sf_dom"/>
</dbReference>
<dbReference type="InterPro" id="IPR025887">
    <property type="entry name" value="Glyco_hydro_31_N_dom"/>
</dbReference>
<dbReference type="PROSITE" id="PS00129">
    <property type="entry name" value="GLYCOSYL_HYDROL_F31_1"/>
    <property type="match status" value="1"/>
</dbReference>
<sequence length="664" mass="77689">MIKIFEKDGIYQIKIGDPFPPVEFPFQGEISSKSLQDFDMRVEEGNGIILVKPLEVRDHVLGLGEKAFELDRKRGRYVMYNVDAGAYNKYSDPLYVNIPFFMVVRKGIATGYFVNSASKLIFDVGRERYDEIRIYVPEKAVELFVFEGPSVERVLEKYSQVTGMPSLPPEWAFGYMISRYSYYPDTHILELLDLLSRDGFPLSAVFLDIDFMDQFKLFTWHPKRFPDPARFLEQVHSRGVKVITIVDHSVRVDQGYEIFKSGLGYYCETRDGDLFVGKLWPGNCVYPDFFREDTRKWWSDLVEKWMRQGIDGIWLDMNEPTDFTELHRLRQHKGDFQVKESPFSYTFPDNVVHRVRNRKVNHTTVRNAYPYYEAMATYEGMKRVRDDVFILSRSGYAGIQRFAGVWTGDNTASWEQLRLQIQLVLGLSISGVPYVGMDIGGFQGREFPEVDNSPEILVRHFQLAMFFPFFRTHKNKDGPDSEPVFLPTKHKERVRRVIETRYRFLPYLYSLAVEAHETGHPIIRPLFYEFQEDENAYRMDDEYLVGRFLLYAPLVGREKTRDVYLPGKWADFWTGEVKEGWIESTDELPIFVREGSVIPLSHDDLLVFNDGRFKSRDMEIESREGEIRLSKPSYLRSVIYHDNDQWNTIEVNSTVSSLKIKKEG</sequence>
<dbReference type="InterPro" id="IPR030458">
    <property type="entry name" value="Glyco_hydro_31_AS"/>
</dbReference>
<name>A0A2U9IR25_9CREN</name>
<dbReference type="EMBL" id="CP029287">
    <property type="protein sequence ID" value="AWR98465.1"/>
    <property type="molecule type" value="Genomic_DNA"/>
</dbReference>
<reference evidence="8 9" key="1">
    <citation type="submission" date="2018-05" db="EMBL/GenBank/DDBJ databases">
        <title>Complete Genome Sequences of Extremely Thermoacidophilic, Metal-Mobilizing Type-Strain Members of the Archaeal Family Sulfolobaceae: Acidianus brierleyi DSM-1651T, Acidianus sulfidivorans DSM-18786T, Metallosphaera hakonensis DSM-7519T, and Metallosphaera prunae DSM-10039T.</title>
        <authorList>
            <person name="Counts J.A."/>
            <person name="Kelly R.M."/>
        </authorList>
    </citation>
    <scope>NUCLEOTIDE SEQUENCE [LARGE SCALE GENOMIC DNA]</scope>
    <source>
        <strain evidence="8 9">HO1-1</strain>
    </source>
</reference>
<dbReference type="InterPro" id="IPR000322">
    <property type="entry name" value="Glyco_hydro_31_TIM"/>
</dbReference>
<feature type="domain" description="Glycosyl hydrolase family 31 C-terminal" evidence="7">
    <location>
        <begin position="519"/>
        <end position="598"/>
    </location>
</feature>
<dbReference type="PANTHER" id="PTHR22762">
    <property type="entry name" value="ALPHA-GLUCOSIDASE"/>
    <property type="match status" value="1"/>
</dbReference>
<evidence type="ECO:0000256" key="4">
    <source>
        <dbReference type="RuleBase" id="RU361185"/>
    </source>
</evidence>
<evidence type="ECO:0000313" key="8">
    <source>
        <dbReference type="EMBL" id="AWR98465.1"/>
    </source>
</evidence>
<dbReference type="Pfam" id="PF01055">
    <property type="entry name" value="Glyco_hydro_31_2nd"/>
    <property type="match status" value="1"/>
</dbReference>
<evidence type="ECO:0000256" key="1">
    <source>
        <dbReference type="ARBA" id="ARBA00007806"/>
    </source>
</evidence>